<dbReference type="RefSeq" id="WP_106760667.1">
    <property type="nucleotide sequence ID" value="NZ_PXNP01000004.1"/>
</dbReference>
<dbReference type="EMBL" id="PXNP01000004">
    <property type="protein sequence ID" value="PSF14304.1"/>
    <property type="molecule type" value="Genomic_DNA"/>
</dbReference>
<gene>
    <name evidence="2" type="ORF">C7H09_00160</name>
</gene>
<name>A0A2T1KW45_9GAMM</name>
<feature type="signal peptide" evidence="1">
    <location>
        <begin position="1"/>
        <end position="24"/>
    </location>
</feature>
<keyword evidence="1" id="KW-0732">Signal</keyword>
<reference evidence="2 3" key="1">
    <citation type="submission" date="2018-03" db="EMBL/GenBank/DDBJ databases">
        <title>Marinobacter brunus sp. nov., a marine bacterium of Gamma-proteobacteria isolated from the surface seawater of the South China Sea.</title>
        <authorList>
            <person name="Cheng H."/>
            <person name="Wu Y.-H."/>
            <person name="Xamxidin M."/>
            <person name="Xu X.-W."/>
        </authorList>
    </citation>
    <scope>NUCLEOTIDE SEQUENCE [LARGE SCALE GENOMIC DNA]</scope>
    <source>
        <strain evidence="2 3">NH169-3</strain>
    </source>
</reference>
<dbReference type="OrthoDB" id="6358750at2"/>
<dbReference type="AlphaFoldDB" id="A0A2T1KW45"/>
<proteinExistence type="predicted"/>
<dbReference type="Proteomes" id="UP000239866">
    <property type="component" value="Unassembled WGS sequence"/>
</dbReference>
<feature type="chain" id="PRO_5015467539" description="Porin" evidence="1">
    <location>
        <begin position="25"/>
        <end position="291"/>
    </location>
</feature>
<keyword evidence="3" id="KW-1185">Reference proteome</keyword>
<organism evidence="2 3">
    <name type="scientific">Marinobacter fuscus</name>
    <dbReference type="NCBI Taxonomy" id="2109942"/>
    <lineage>
        <taxon>Bacteria</taxon>
        <taxon>Pseudomonadati</taxon>
        <taxon>Pseudomonadota</taxon>
        <taxon>Gammaproteobacteria</taxon>
        <taxon>Pseudomonadales</taxon>
        <taxon>Marinobacteraceae</taxon>
        <taxon>Marinobacter</taxon>
    </lineage>
</organism>
<protein>
    <recommendedName>
        <fullName evidence="4">Porin</fullName>
    </recommendedName>
</protein>
<accession>A0A2T1KW45</accession>
<evidence type="ECO:0000313" key="2">
    <source>
        <dbReference type="EMBL" id="PSF14304.1"/>
    </source>
</evidence>
<evidence type="ECO:0000313" key="3">
    <source>
        <dbReference type="Proteomes" id="UP000239866"/>
    </source>
</evidence>
<sequence length="291" mass="30527">MTTPAYGCALLAAFSLAVTPLSRAELTPVSDNALGQVTGQGFMNIENIAGQNHEFTRMTLTMDVETRLNIDNVELGQLNGGSDFSATHVALGHIARADGETFNGQTYSAGDAIPFEAHKPYIELANDATGLAGFRMGFAQARGSMSSNTSSFSGNIGLKLKDSTGAVQDAVLYDASSNATNYRATHIGVAGADCTTGTGCAPLNRLQSITVGEDNGSTDGTIGFTDGFFVGFQRDDSVTWQTLDGANSIAVGKGVYINLPTNMTVDMSQLTGPNGVERLRTHQVDMGTKLF</sequence>
<comment type="caution">
    <text evidence="2">The sequence shown here is derived from an EMBL/GenBank/DDBJ whole genome shotgun (WGS) entry which is preliminary data.</text>
</comment>
<evidence type="ECO:0000256" key="1">
    <source>
        <dbReference type="SAM" id="SignalP"/>
    </source>
</evidence>
<evidence type="ECO:0008006" key="4">
    <source>
        <dbReference type="Google" id="ProtNLM"/>
    </source>
</evidence>